<evidence type="ECO:0000313" key="3">
    <source>
        <dbReference type="Proteomes" id="UP000294576"/>
    </source>
</evidence>
<accession>A0A4R3PSU2</accession>
<dbReference type="RefSeq" id="WP_244564739.1">
    <property type="nucleotide sequence ID" value="NZ_FWER01000059.1"/>
</dbReference>
<dbReference type="AlphaFoldDB" id="A0A4R3PSU2"/>
<name>A0A4R3PSU2_RHISU</name>
<feature type="domain" description="Multidrug resistance protein MdtA-like barrel-sandwich hybrid" evidence="1">
    <location>
        <begin position="12"/>
        <end position="67"/>
    </location>
</feature>
<dbReference type="SUPFAM" id="SSF111369">
    <property type="entry name" value="HlyD-like secretion proteins"/>
    <property type="match status" value="1"/>
</dbReference>
<dbReference type="PANTHER" id="PTHR30367">
    <property type="entry name" value="P-HYDROXYBENZOIC ACID EFFLUX PUMP SUBUNIT AAEA-RELATED"/>
    <property type="match status" value="1"/>
</dbReference>
<comment type="caution">
    <text evidence="2">The sequence shown here is derived from an EMBL/GenBank/DDBJ whole genome shotgun (WGS) entry which is preliminary data.</text>
</comment>
<sequence length="84" mass="8688">MTDDAFVEARRFSVAAKVSGYVSEVAVTDNQHVMAGDVILKIDPRDYQIALEQANGQVGVASAAIRAVVAQIAAGAAAIDEAKA</sequence>
<proteinExistence type="predicted"/>
<gene>
    <name evidence="2" type="ORF">EV132_12486</name>
</gene>
<dbReference type="Proteomes" id="UP000294576">
    <property type="component" value="Unassembled WGS sequence"/>
</dbReference>
<dbReference type="InterPro" id="IPR050393">
    <property type="entry name" value="MFP_Efflux_Pump"/>
</dbReference>
<dbReference type="Pfam" id="PF25917">
    <property type="entry name" value="BSH_RND"/>
    <property type="match status" value="1"/>
</dbReference>
<dbReference type="InterPro" id="IPR058625">
    <property type="entry name" value="MdtA-like_BSH"/>
</dbReference>
<dbReference type="Gene3D" id="2.40.50.100">
    <property type="match status" value="1"/>
</dbReference>
<reference evidence="2 3" key="1">
    <citation type="submission" date="2019-03" db="EMBL/GenBank/DDBJ databases">
        <title>Genomic Encyclopedia of Type Strains, Phase IV (KMG-V): Genome sequencing to study the core and pangenomes of soil and plant-associated prokaryotes.</title>
        <authorList>
            <person name="Whitman W."/>
        </authorList>
    </citation>
    <scope>NUCLEOTIDE SEQUENCE [LARGE SCALE GENOMIC DNA]</scope>
    <source>
        <strain evidence="2 3">Hc14</strain>
    </source>
</reference>
<dbReference type="EMBL" id="SMBH01000024">
    <property type="protein sequence ID" value="TCU09686.1"/>
    <property type="molecule type" value="Genomic_DNA"/>
</dbReference>
<dbReference type="PANTHER" id="PTHR30367:SF1">
    <property type="entry name" value="MULTIDRUG RESISTANCE PROTEIN MDTN"/>
    <property type="match status" value="1"/>
</dbReference>
<organism evidence="2 3">
    <name type="scientific">Rhizobium sullae</name>
    <name type="common">Rhizobium hedysari</name>
    <dbReference type="NCBI Taxonomy" id="50338"/>
    <lineage>
        <taxon>Bacteria</taxon>
        <taxon>Pseudomonadati</taxon>
        <taxon>Pseudomonadota</taxon>
        <taxon>Alphaproteobacteria</taxon>
        <taxon>Hyphomicrobiales</taxon>
        <taxon>Rhizobiaceae</taxon>
        <taxon>Rhizobium/Agrobacterium group</taxon>
        <taxon>Rhizobium</taxon>
    </lineage>
</organism>
<evidence type="ECO:0000313" key="2">
    <source>
        <dbReference type="EMBL" id="TCU09686.1"/>
    </source>
</evidence>
<evidence type="ECO:0000259" key="1">
    <source>
        <dbReference type="Pfam" id="PF25917"/>
    </source>
</evidence>
<protein>
    <submittedName>
        <fullName evidence="2">Biotin/lipoyl-binding protein</fullName>
    </submittedName>
</protein>